<keyword evidence="2" id="KW-0223">Dioxygenase</keyword>
<dbReference type="PANTHER" id="PTHR46332">
    <property type="entry name" value="ASPARTATE BETA-HYDROXYLASE DOMAIN-CONTAINING PROTEIN 2"/>
    <property type="match status" value="1"/>
</dbReference>
<dbReference type="PANTHER" id="PTHR46332:SF5">
    <property type="entry name" value="ASPARTATE BETA-HYDROXYLASE DOMAIN CONTAINING 2"/>
    <property type="match status" value="1"/>
</dbReference>
<dbReference type="Gene3D" id="2.60.120.330">
    <property type="entry name" value="B-lactam Antibiotic, Isopenicillin N Synthase, Chain"/>
    <property type="match status" value="1"/>
</dbReference>
<proteinExistence type="inferred from homology"/>
<dbReference type="InterPro" id="IPR051821">
    <property type="entry name" value="Asp/Asn_beta-hydroxylase"/>
</dbReference>
<dbReference type="InterPro" id="IPR027443">
    <property type="entry name" value="IPNS-like_sf"/>
</dbReference>
<keyword evidence="3" id="KW-0560">Oxidoreductase</keyword>
<organism evidence="4 5">
    <name type="scientific">Fluviibacter phosphoraccumulans</name>
    <dbReference type="NCBI Taxonomy" id="1751046"/>
    <lineage>
        <taxon>Bacteria</taxon>
        <taxon>Pseudomonadati</taxon>
        <taxon>Pseudomonadota</taxon>
        <taxon>Betaproteobacteria</taxon>
        <taxon>Rhodocyclales</taxon>
        <taxon>Fluviibacteraceae</taxon>
        <taxon>Fluviibacter</taxon>
    </lineage>
</organism>
<accession>A0A679HT06</accession>
<gene>
    <name evidence="4" type="primary">lpxO1</name>
    <name evidence="4" type="ORF">ICHIAU1_14970</name>
</gene>
<dbReference type="AlphaFoldDB" id="A0A679HT06"/>
<evidence type="ECO:0000256" key="3">
    <source>
        <dbReference type="ARBA" id="ARBA00023002"/>
    </source>
</evidence>
<reference evidence="5" key="1">
    <citation type="submission" date="2020-01" db="EMBL/GenBank/DDBJ databases">
        <title>Phosphoaccumulans saitamaens gen. nov., sp. nov., a polyphosphate accumulating bacterium isolated from surface river water.</title>
        <authorList>
            <person name="Watanabe K."/>
            <person name="Suda W."/>
        </authorList>
    </citation>
    <scope>NUCLEOTIDE SEQUENCE [LARGE SCALE GENOMIC DNA]</scope>
    <source>
        <strain evidence="5">ICHIAU1</strain>
    </source>
</reference>
<dbReference type="Proteomes" id="UP000463961">
    <property type="component" value="Chromosome"/>
</dbReference>
<dbReference type="GO" id="GO:0051213">
    <property type="term" value="F:dioxygenase activity"/>
    <property type="evidence" value="ECO:0007669"/>
    <property type="project" value="UniProtKB-KW"/>
</dbReference>
<evidence type="ECO:0000313" key="5">
    <source>
        <dbReference type="Proteomes" id="UP000463961"/>
    </source>
</evidence>
<evidence type="ECO:0000256" key="1">
    <source>
        <dbReference type="ARBA" id="ARBA00007730"/>
    </source>
</evidence>
<dbReference type="EMBL" id="AP022345">
    <property type="protein sequence ID" value="BBU69214.1"/>
    <property type="molecule type" value="Genomic_DNA"/>
</dbReference>
<evidence type="ECO:0000313" key="4">
    <source>
        <dbReference type="EMBL" id="BBU69214.1"/>
    </source>
</evidence>
<dbReference type="SUPFAM" id="SSF51197">
    <property type="entry name" value="Clavaminate synthase-like"/>
    <property type="match status" value="1"/>
</dbReference>
<comment type="similarity">
    <text evidence="1">Belongs to the aspartyl/asparaginyl beta-hydroxylase family.</text>
</comment>
<dbReference type="OrthoDB" id="21665at2"/>
<dbReference type="Pfam" id="PF05118">
    <property type="entry name" value="Asp_Arg_Hydrox"/>
    <property type="match status" value="1"/>
</dbReference>
<protein>
    <submittedName>
        <fullName evidence="4">LPS biosynthetic protein LpxO</fullName>
    </submittedName>
</protein>
<evidence type="ECO:0000256" key="2">
    <source>
        <dbReference type="ARBA" id="ARBA00022964"/>
    </source>
</evidence>
<keyword evidence="5" id="KW-1185">Reference proteome</keyword>
<dbReference type="InterPro" id="IPR007803">
    <property type="entry name" value="Asp/Arg/Pro-Hydrxlase"/>
</dbReference>
<name>A0A679HT06_9RHOO</name>
<sequence>MPVKWTIIWIFVLSTMFVHFRGRVRLRPFRQITDHSTFLAPVNVLLYGASTVPNVPYLDAKDFPEMQIFDDNWEKIREEGLKLAELGQIKASETYNDVGFNSFFRTGWKRFYLKWYDTAHPSAEELCPVTCGLLKQVPNVKAAMFTHLPPGARLVKHRDPYAGSIRYHLGLSTPNDDRCFIDVDGERYSWRDGKSVFFDETFIHYAENETDKDRLIFFCDVERPLAGAWIQAFNRWFGRYVVGAAASPNAEGDKTGVLNKVFGVVYKGRVWAKGLKSRNRNLYYAGKWLILGGILALILFA</sequence>